<dbReference type="GO" id="GO:0016757">
    <property type="term" value="F:glycosyltransferase activity"/>
    <property type="evidence" value="ECO:0007669"/>
    <property type="project" value="InterPro"/>
</dbReference>
<protein>
    <recommendedName>
        <fullName evidence="1">Glycosyl transferase family 1 domain-containing protein</fullName>
    </recommendedName>
</protein>
<dbReference type="RefSeq" id="WP_094076373.1">
    <property type="nucleotide sequence ID" value="NZ_NBYO01000001.1"/>
</dbReference>
<proteinExistence type="predicted"/>
<dbReference type="SUPFAM" id="SSF53756">
    <property type="entry name" value="UDP-Glycosyltransferase/glycogen phosphorylase"/>
    <property type="match status" value="1"/>
</dbReference>
<dbReference type="AlphaFoldDB" id="A0A231V2L0"/>
<gene>
    <name evidence="2" type="ORF">B7H23_05835</name>
</gene>
<feature type="domain" description="Glycosyl transferase family 1" evidence="1">
    <location>
        <begin position="195"/>
        <end position="333"/>
    </location>
</feature>
<dbReference type="PANTHER" id="PTHR12526">
    <property type="entry name" value="GLYCOSYLTRANSFERASE"/>
    <property type="match status" value="1"/>
</dbReference>
<organism evidence="2 3">
    <name type="scientific">Notoacmeibacter marinus</name>
    <dbReference type="NCBI Taxonomy" id="1876515"/>
    <lineage>
        <taxon>Bacteria</taxon>
        <taxon>Pseudomonadati</taxon>
        <taxon>Pseudomonadota</taxon>
        <taxon>Alphaproteobacteria</taxon>
        <taxon>Hyphomicrobiales</taxon>
        <taxon>Notoacmeibacteraceae</taxon>
        <taxon>Notoacmeibacter</taxon>
    </lineage>
</organism>
<dbReference type="Gene3D" id="3.40.50.2000">
    <property type="entry name" value="Glycogen Phosphorylase B"/>
    <property type="match status" value="2"/>
</dbReference>
<evidence type="ECO:0000313" key="3">
    <source>
        <dbReference type="Proteomes" id="UP000215405"/>
    </source>
</evidence>
<name>A0A231V2L0_9HYPH</name>
<dbReference type="Pfam" id="PF00534">
    <property type="entry name" value="Glycos_transf_1"/>
    <property type="match status" value="1"/>
</dbReference>
<evidence type="ECO:0000313" key="2">
    <source>
        <dbReference type="EMBL" id="OXT02418.1"/>
    </source>
</evidence>
<dbReference type="EMBL" id="NBYO01000001">
    <property type="protein sequence ID" value="OXT02418.1"/>
    <property type="molecule type" value="Genomic_DNA"/>
</dbReference>
<dbReference type="CDD" id="cd03811">
    <property type="entry name" value="GT4_GT28_WabH-like"/>
    <property type="match status" value="1"/>
</dbReference>
<dbReference type="Proteomes" id="UP000215405">
    <property type="component" value="Unassembled WGS sequence"/>
</dbReference>
<comment type="caution">
    <text evidence="2">The sequence shown here is derived from an EMBL/GenBank/DDBJ whole genome shotgun (WGS) entry which is preliminary data.</text>
</comment>
<dbReference type="InterPro" id="IPR001296">
    <property type="entry name" value="Glyco_trans_1"/>
</dbReference>
<sequence length="366" mass="41405">MTDRPRRALFVLPHFAGGGAERAITRYAGILHEAGYETFAITLTDRKNFPPPDFLRHIVLPDIEPGLFYRRKKAKALWKAMAELGGPESFPIKISCLLPADKIVAAMPECGFIFRLANDHFTEHLGRPRLGLLSRRRKLQHLYGKKRLLCVSKAMEAAVRQLFKRDDRYIRTIYNPFDFEAIRALAEQSDDQILDESYIIHVGRSAHQKRHDILLDAYRASGVDHKLVLLGKIKEPVRERIRQLGLEEAVICIPYRDNPYPLIRNADALVLSSEREGLPGVLIESLIVGTPVVSTDCPFGPSEILQGEQRTFLVPNRDAEALGTAIGRIVAKPPQIPENDIDKFRGERFLAELESFARADDKDRPS</sequence>
<reference evidence="3" key="1">
    <citation type="journal article" date="2017" name="Int. J. Syst. Evol. Microbiol.">
        <title>Notoacmeibacter marinus gen. nov., sp. nov., isolated from the gut of a limpet and proposal of Notoacmeibacteraceae fam. nov. in the order Rhizobiales of the class Alphaproteobacteria.</title>
        <authorList>
            <person name="Huang Z."/>
            <person name="Guo F."/>
            <person name="Lai Q."/>
        </authorList>
    </citation>
    <scope>NUCLEOTIDE SEQUENCE [LARGE SCALE GENOMIC DNA]</scope>
    <source>
        <strain evidence="3">XMTR2A4</strain>
    </source>
</reference>
<accession>A0A231V2L0</accession>
<keyword evidence="3" id="KW-1185">Reference proteome</keyword>
<evidence type="ECO:0000259" key="1">
    <source>
        <dbReference type="Pfam" id="PF00534"/>
    </source>
</evidence>
<dbReference type="PANTHER" id="PTHR12526:SF638">
    <property type="entry name" value="SPORE COAT PROTEIN SA"/>
    <property type="match status" value="1"/>
</dbReference>